<reference evidence="4 5" key="1">
    <citation type="submission" date="2019-03" db="EMBL/GenBank/DDBJ databases">
        <title>Sequencing 23 genomes of Wallemia ichthyophaga.</title>
        <authorList>
            <person name="Gostincar C."/>
        </authorList>
    </citation>
    <scope>NUCLEOTIDE SEQUENCE [LARGE SCALE GENOMIC DNA]</scope>
    <source>
        <strain evidence="4 5">EXF-5753</strain>
    </source>
</reference>
<keyword evidence="1" id="KW-0175">Coiled coil</keyword>
<protein>
    <submittedName>
        <fullName evidence="4">Uncharacterized protein</fullName>
    </submittedName>
</protein>
<dbReference type="AlphaFoldDB" id="A0A4T0FJR6"/>
<evidence type="ECO:0000256" key="1">
    <source>
        <dbReference type="SAM" id="Coils"/>
    </source>
</evidence>
<evidence type="ECO:0000313" key="4">
    <source>
        <dbReference type="EMBL" id="TIA88449.1"/>
    </source>
</evidence>
<accession>A0A4T0FJR6</accession>
<feature type="region of interest" description="Disordered" evidence="2">
    <location>
        <begin position="1"/>
        <end position="50"/>
    </location>
</feature>
<evidence type="ECO:0000313" key="5">
    <source>
        <dbReference type="Proteomes" id="UP000310189"/>
    </source>
</evidence>
<keyword evidence="3" id="KW-0472">Membrane</keyword>
<feature type="coiled-coil region" evidence="1">
    <location>
        <begin position="104"/>
        <end position="131"/>
    </location>
</feature>
<dbReference type="EMBL" id="SPNW01000038">
    <property type="protein sequence ID" value="TIA88449.1"/>
    <property type="molecule type" value="Genomic_DNA"/>
</dbReference>
<name>A0A4T0FJR6_9BASI</name>
<keyword evidence="5" id="KW-1185">Reference proteome</keyword>
<proteinExistence type="predicted"/>
<feature type="compositionally biased region" description="Polar residues" evidence="2">
    <location>
        <begin position="20"/>
        <end position="32"/>
    </location>
</feature>
<evidence type="ECO:0000256" key="2">
    <source>
        <dbReference type="SAM" id="MobiDB-lite"/>
    </source>
</evidence>
<sequence length="308" mass="34515">MLLQDDESPMQPLAAGGDETVSTQHTAQPLQANTNNTNHTTKAPSTILSSSSKYTRKANIGKVGGMASYIDYKSNKDAKKLLHVILNDLDKKWDAKAVMFKQVAKAQRSLRKKCEEENKALSQKYHRLISDYDLLKKTSDDDIQVLRLHLLEADKRLEKEHTQHADATAQLKEAHDKELHELGVERAQLHSKNAEYVDTIYHLDQARLAAEERTVEREAEVAVVRNHLDGAVREAEQLRVTLGTLREDMSHKDEVIASLKNANEMQRVFDNFNPLTALLTLLVLYLAACVVGLAADPIKIVMISTGMS</sequence>
<organism evidence="4 5">
    <name type="scientific">Wallemia hederae</name>
    <dbReference type="NCBI Taxonomy" id="1540922"/>
    <lineage>
        <taxon>Eukaryota</taxon>
        <taxon>Fungi</taxon>
        <taxon>Dikarya</taxon>
        <taxon>Basidiomycota</taxon>
        <taxon>Wallemiomycotina</taxon>
        <taxon>Wallemiomycetes</taxon>
        <taxon>Wallemiales</taxon>
        <taxon>Wallemiaceae</taxon>
        <taxon>Wallemia</taxon>
    </lineage>
</organism>
<comment type="caution">
    <text evidence="4">The sequence shown here is derived from an EMBL/GenBank/DDBJ whole genome shotgun (WGS) entry which is preliminary data.</text>
</comment>
<dbReference type="Proteomes" id="UP000310189">
    <property type="component" value="Unassembled WGS sequence"/>
</dbReference>
<keyword evidence="3" id="KW-0812">Transmembrane</keyword>
<evidence type="ECO:0000256" key="3">
    <source>
        <dbReference type="SAM" id="Phobius"/>
    </source>
</evidence>
<keyword evidence="3" id="KW-1133">Transmembrane helix</keyword>
<dbReference type="OrthoDB" id="3363186at2759"/>
<gene>
    <name evidence="4" type="ORF">E3P99_02584</name>
</gene>
<feature type="transmembrane region" description="Helical" evidence="3">
    <location>
        <begin position="275"/>
        <end position="295"/>
    </location>
</feature>